<dbReference type="InterPro" id="IPR001611">
    <property type="entry name" value="Leu-rich_rpt"/>
</dbReference>
<keyword evidence="2" id="KW-0677">Repeat</keyword>
<evidence type="ECO:0008006" key="5">
    <source>
        <dbReference type="Google" id="ProtNLM"/>
    </source>
</evidence>
<name>A0A5C3L7T6_COPMA</name>
<dbReference type="SUPFAM" id="SSF52058">
    <property type="entry name" value="L domain-like"/>
    <property type="match status" value="1"/>
</dbReference>
<keyword evidence="4" id="KW-1185">Reference proteome</keyword>
<dbReference type="EMBL" id="ML210154">
    <property type="protein sequence ID" value="TFK28583.1"/>
    <property type="molecule type" value="Genomic_DNA"/>
</dbReference>
<dbReference type="OrthoDB" id="1517790at2759"/>
<gene>
    <name evidence="3" type="ORF">FA15DRAFT_700797</name>
</gene>
<protein>
    <recommendedName>
        <fullName evidence="5">L domain-like protein</fullName>
    </recommendedName>
</protein>
<dbReference type="PANTHER" id="PTHR15454">
    <property type="entry name" value="NISCHARIN RELATED"/>
    <property type="match status" value="1"/>
</dbReference>
<reference evidence="3 4" key="1">
    <citation type="journal article" date="2019" name="Nat. Ecol. Evol.">
        <title>Megaphylogeny resolves global patterns of mushroom evolution.</title>
        <authorList>
            <person name="Varga T."/>
            <person name="Krizsan K."/>
            <person name="Foldi C."/>
            <person name="Dima B."/>
            <person name="Sanchez-Garcia M."/>
            <person name="Sanchez-Ramirez S."/>
            <person name="Szollosi G.J."/>
            <person name="Szarkandi J.G."/>
            <person name="Papp V."/>
            <person name="Albert L."/>
            <person name="Andreopoulos W."/>
            <person name="Angelini C."/>
            <person name="Antonin V."/>
            <person name="Barry K.W."/>
            <person name="Bougher N.L."/>
            <person name="Buchanan P."/>
            <person name="Buyck B."/>
            <person name="Bense V."/>
            <person name="Catcheside P."/>
            <person name="Chovatia M."/>
            <person name="Cooper J."/>
            <person name="Damon W."/>
            <person name="Desjardin D."/>
            <person name="Finy P."/>
            <person name="Geml J."/>
            <person name="Haridas S."/>
            <person name="Hughes K."/>
            <person name="Justo A."/>
            <person name="Karasinski D."/>
            <person name="Kautmanova I."/>
            <person name="Kiss B."/>
            <person name="Kocsube S."/>
            <person name="Kotiranta H."/>
            <person name="LaButti K.M."/>
            <person name="Lechner B.E."/>
            <person name="Liimatainen K."/>
            <person name="Lipzen A."/>
            <person name="Lukacs Z."/>
            <person name="Mihaltcheva S."/>
            <person name="Morgado L.N."/>
            <person name="Niskanen T."/>
            <person name="Noordeloos M.E."/>
            <person name="Ohm R.A."/>
            <person name="Ortiz-Santana B."/>
            <person name="Ovrebo C."/>
            <person name="Racz N."/>
            <person name="Riley R."/>
            <person name="Savchenko A."/>
            <person name="Shiryaev A."/>
            <person name="Soop K."/>
            <person name="Spirin V."/>
            <person name="Szebenyi C."/>
            <person name="Tomsovsky M."/>
            <person name="Tulloss R.E."/>
            <person name="Uehling J."/>
            <person name="Grigoriev I.V."/>
            <person name="Vagvolgyi C."/>
            <person name="Papp T."/>
            <person name="Martin F.M."/>
            <person name="Miettinen O."/>
            <person name="Hibbett D.S."/>
            <person name="Nagy L.G."/>
        </authorList>
    </citation>
    <scope>NUCLEOTIDE SEQUENCE [LARGE SCALE GENOMIC DNA]</scope>
    <source>
        <strain evidence="3 4">CBS 121175</strain>
    </source>
</reference>
<proteinExistence type="predicted"/>
<evidence type="ECO:0000256" key="1">
    <source>
        <dbReference type="ARBA" id="ARBA00022614"/>
    </source>
</evidence>
<dbReference type="Gene3D" id="3.80.10.10">
    <property type="entry name" value="Ribonuclease Inhibitor"/>
    <property type="match status" value="2"/>
</dbReference>
<dbReference type="Proteomes" id="UP000307440">
    <property type="component" value="Unassembled WGS sequence"/>
</dbReference>
<dbReference type="PROSITE" id="PS51450">
    <property type="entry name" value="LRR"/>
    <property type="match status" value="2"/>
</dbReference>
<dbReference type="AlphaFoldDB" id="A0A5C3L7T6"/>
<evidence type="ECO:0000256" key="2">
    <source>
        <dbReference type="ARBA" id="ARBA00022737"/>
    </source>
</evidence>
<dbReference type="Pfam" id="PF00560">
    <property type="entry name" value="LRR_1"/>
    <property type="match status" value="1"/>
</dbReference>
<organism evidence="3 4">
    <name type="scientific">Coprinopsis marcescibilis</name>
    <name type="common">Agaric fungus</name>
    <name type="synonym">Psathyrella marcescibilis</name>
    <dbReference type="NCBI Taxonomy" id="230819"/>
    <lineage>
        <taxon>Eukaryota</taxon>
        <taxon>Fungi</taxon>
        <taxon>Dikarya</taxon>
        <taxon>Basidiomycota</taxon>
        <taxon>Agaricomycotina</taxon>
        <taxon>Agaricomycetes</taxon>
        <taxon>Agaricomycetidae</taxon>
        <taxon>Agaricales</taxon>
        <taxon>Agaricineae</taxon>
        <taxon>Psathyrellaceae</taxon>
        <taxon>Coprinopsis</taxon>
    </lineage>
</organism>
<dbReference type="InterPro" id="IPR032675">
    <property type="entry name" value="LRR_dom_sf"/>
</dbReference>
<sequence length="247" mass="28544">MNPVCQKRNHVEEGSVTRQLEIQHEISMFSSLKVLDLHKNKIISLPKTIADLSFLNTLDRRSRTNINFYSIFYQQQQVLFAEDGQPHASCIVPPPPRSQAIAEPSRTYTSPFDHRRTTLFPSLHTLNLSFNRLSDGQLSQENLVELLLQTTNHAGPRHLMLRGNKLSELAGFQKLAEMFKGNKDVPEWKLEELDLRNNEIGKLPPELGLLPLDVFLVDRNTFRVPQRRIWERESTKGLLSWLRGRLE</sequence>
<evidence type="ECO:0000313" key="4">
    <source>
        <dbReference type="Proteomes" id="UP000307440"/>
    </source>
</evidence>
<accession>A0A5C3L7T6</accession>
<dbReference type="STRING" id="230819.A0A5C3L7T6"/>
<dbReference type="GO" id="GO:0005737">
    <property type="term" value="C:cytoplasm"/>
    <property type="evidence" value="ECO:0007669"/>
    <property type="project" value="TreeGrafter"/>
</dbReference>
<evidence type="ECO:0000313" key="3">
    <source>
        <dbReference type="EMBL" id="TFK28583.1"/>
    </source>
</evidence>
<keyword evidence="1" id="KW-0433">Leucine-rich repeat</keyword>